<dbReference type="Proteomes" id="UP001152747">
    <property type="component" value="Unassembled WGS sequence"/>
</dbReference>
<evidence type="ECO:0000313" key="3">
    <source>
        <dbReference type="Proteomes" id="UP001152747"/>
    </source>
</evidence>
<gene>
    <name evidence="2" type="ORF">CAMP_LOCUS18035</name>
</gene>
<accession>A0A9P1NBY1</accession>
<organism evidence="2 3">
    <name type="scientific">Caenorhabditis angaria</name>
    <dbReference type="NCBI Taxonomy" id="860376"/>
    <lineage>
        <taxon>Eukaryota</taxon>
        <taxon>Metazoa</taxon>
        <taxon>Ecdysozoa</taxon>
        <taxon>Nematoda</taxon>
        <taxon>Chromadorea</taxon>
        <taxon>Rhabditida</taxon>
        <taxon>Rhabditina</taxon>
        <taxon>Rhabditomorpha</taxon>
        <taxon>Rhabditoidea</taxon>
        <taxon>Rhabditidae</taxon>
        <taxon>Peloderinae</taxon>
        <taxon>Caenorhabditis</taxon>
    </lineage>
</organism>
<feature type="region of interest" description="Disordered" evidence="1">
    <location>
        <begin position="417"/>
        <end position="445"/>
    </location>
</feature>
<feature type="region of interest" description="Disordered" evidence="1">
    <location>
        <begin position="1"/>
        <end position="31"/>
    </location>
</feature>
<comment type="caution">
    <text evidence="2">The sequence shown here is derived from an EMBL/GenBank/DDBJ whole genome shotgun (WGS) entry which is preliminary data.</text>
</comment>
<sequence>MSVEQVSNTPISNDSLNRKQQKRRNVSGKQKRISRKMLWDINQIKAFIKRRDKLMLQNIRNQEGKNNFEEIKKRIDGLEEYMQTELRSLPNQGHQMYQFIEVPISIDQMTAAFDVWKNEFFADFREMCEQLRRNIMEDKKTYEEFMGKASRDIMAMGNVIHEIEKVILNSQNYNKNQTKNTEARKTTTIAQTTVNVLRLETVKSESTTESPQFEIVPTEIVPVSMAILVEFEEKMNRVRQDILDVEKRIMNVFREFEDNFIESTRENNHPSTSTLTKKLSHSVGESEQVKSEKYATKLELQDVVNYVAQRISSVQAEQEIKLKDKASKSNLAEVQTTLEMSLKKSQDKNQKRFRVAENQTLNLELYIRRNFPNWNCLQTTIVSMMTMMNRPTLENISTQPTFPNILLENLPGTSSLPMLPPPIIQTPNANNHEEAVNDNSVPDSK</sequence>
<evidence type="ECO:0000313" key="2">
    <source>
        <dbReference type="EMBL" id="CAI5455398.1"/>
    </source>
</evidence>
<proteinExistence type="predicted"/>
<dbReference type="AlphaFoldDB" id="A0A9P1NBY1"/>
<name>A0A9P1NBY1_9PELO</name>
<reference evidence="2" key="1">
    <citation type="submission" date="2022-11" db="EMBL/GenBank/DDBJ databases">
        <authorList>
            <person name="Kikuchi T."/>
        </authorList>
    </citation>
    <scope>NUCLEOTIDE SEQUENCE</scope>
    <source>
        <strain evidence="2">PS1010</strain>
    </source>
</reference>
<protein>
    <submittedName>
        <fullName evidence="2">Uncharacterized protein</fullName>
    </submittedName>
</protein>
<feature type="compositionally biased region" description="Basic residues" evidence="1">
    <location>
        <begin position="19"/>
        <end position="31"/>
    </location>
</feature>
<feature type="compositionally biased region" description="Polar residues" evidence="1">
    <location>
        <begin position="1"/>
        <end position="15"/>
    </location>
</feature>
<dbReference type="EMBL" id="CANHGI010000006">
    <property type="protein sequence ID" value="CAI5455398.1"/>
    <property type="molecule type" value="Genomic_DNA"/>
</dbReference>
<evidence type="ECO:0000256" key="1">
    <source>
        <dbReference type="SAM" id="MobiDB-lite"/>
    </source>
</evidence>
<keyword evidence="3" id="KW-1185">Reference proteome</keyword>